<dbReference type="PANTHER" id="PTHR10993:SF7">
    <property type="entry name" value="LIPOYLTRANSFERASE 2, MITOCHONDRIAL-RELATED"/>
    <property type="match status" value="1"/>
</dbReference>
<comment type="similarity">
    <text evidence="5 6">Belongs to the LipB family.</text>
</comment>
<evidence type="ECO:0000256" key="8">
    <source>
        <dbReference type="PIRSR" id="PIRSR016262-2"/>
    </source>
</evidence>
<accession>A0AAC9K9Z4</accession>
<dbReference type="EMBL" id="CP018191">
    <property type="protein sequence ID" value="APH53829.1"/>
    <property type="molecule type" value="Genomic_DNA"/>
</dbReference>
<evidence type="ECO:0000259" key="11">
    <source>
        <dbReference type="PROSITE" id="PS51733"/>
    </source>
</evidence>
<evidence type="ECO:0000256" key="4">
    <source>
        <dbReference type="ARBA" id="ARBA00024732"/>
    </source>
</evidence>
<comment type="pathway">
    <text evidence="1 5 6">Protein modification; protein lipoylation via endogenous pathway; protein N(6)-(lipoyl)lysine from octanoyl-[acyl-carrier-protein]: step 1/2.</text>
</comment>
<evidence type="ECO:0000256" key="7">
    <source>
        <dbReference type="PIRSR" id="PIRSR016262-1"/>
    </source>
</evidence>
<protein>
    <recommendedName>
        <fullName evidence="5 6">Octanoyltransferase</fullName>
        <ecNumber evidence="5 6">2.3.1.181</ecNumber>
    </recommendedName>
    <alternativeName>
        <fullName evidence="5">Lipoate-protein ligase B</fullName>
    </alternativeName>
    <alternativeName>
        <fullName evidence="5">Lipoyl/octanoyl transferase</fullName>
    </alternativeName>
    <alternativeName>
        <fullName evidence="5">Octanoyl-[acyl-carrier-protein]-protein N-octanoyltransferase</fullName>
    </alternativeName>
</protein>
<feature type="binding site" evidence="5 8">
    <location>
        <begin position="97"/>
        <end position="104"/>
    </location>
    <ligand>
        <name>substrate</name>
    </ligand>
</feature>
<comment type="catalytic activity">
    <reaction evidence="5 6">
        <text>octanoyl-[ACP] + L-lysyl-[protein] = N(6)-octanoyl-L-lysyl-[protein] + holo-[ACP] + H(+)</text>
        <dbReference type="Rhea" id="RHEA:17665"/>
        <dbReference type="Rhea" id="RHEA-COMP:9636"/>
        <dbReference type="Rhea" id="RHEA-COMP:9685"/>
        <dbReference type="Rhea" id="RHEA-COMP:9752"/>
        <dbReference type="Rhea" id="RHEA-COMP:9928"/>
        <dbReference type="ChEBI" id="CHEBI:15378"/>
        <dbReference type="ChEBI" id="CHEBI:29969"/>
        <dbReference type="ChEBI" id="CHEBI:64479"/>
        <dbReference type="ChEBI" id="CHEBI:78463"/>
        <dbReference type="ChEBI" id="CHEBI:78809"/>
        <dbReference type="EC" id="2.3.1.181"/>
    </reaction>
</comment>
<dbReference type="EC" id="2.3.1.181" evidence="5 6"/>
<dbReference type="AlphaFoldDB" id="A0AAC9K9Z4"/>
<evidence type="ECO:0000256" key="2">
    <source>
        <dbReference type="ARBA" id="ARBA00022679"/>
    </source>
</evidence>
<evidence type="ECO:0000313" key="13">
    <source>
        <dbReference type="Proteomes" id="UP000182373"/>
    </source>
</evidence>
<dbReference type="SUPFAM" id="SSF55681">
    <property type="entry name" value="Class II aaRS and biotin synthetases"/>
    <property type="match status" value="1"/>
</dbReference>
<gene>
    <name evidence="5" type="primary">lipB</name>
    <name evidence="12" type="ORF">GbCGDNIH9_0587</name>
</gene>
<evidence type="ECO:0000256" key="3">
    <source>
        <dbReference type="ARBA" id="ARBA00023315"/>
    </source>
</evidence>
<evidence type="ECO:0000313" key="12">
    <source>
        <dbReference type="EMBL" id="APH53829.1"/>
    </source>
</evidence>
<keyword evidence="2 5" id="KW-0808">Transferase</keyword>
<evidence type="ECO:0000256" key="9">
    <source>
        <dbReference type="PIRSR" id="PIRSR016262-3"/>
    </source>
</evidence>
<dbReference type="NCBIfam" id="NF010921">
    <property type="entry name" value="PRK14341.1"/>
    <property type="match status" value="1"/>
</dbReference>
<feature type="active site" description="Acyl-thioester intermediate" evidence="5 7">
    <location>
        <position position="208"/>
    </location>
</feature>
<organism evidence="12 13">
    <name type="scientific">Granulibacter bethesdensis</name>
    <dbReference type="NCBI Taxonomy" id="364410"/>
    <lineage>
        <taxon>Bacteria</taxon>
        <taxon>Pseudomonadati</taxon>
        <taxon>Pseudomonadota</taxon>
        <taxon>Alphaproteobacteria</taxon>
        <taxon>Acetobacterales</taxon>
        <taxon>Acetobacteraceae</taxon>
        <taxon>Granulibacter</taxon>
    </lineage>
</organism>
<dbReference type="InterPro" id="IPR000544">
    <property type="entry name" value="Octanoyltransferase"/>
</dbReference>
<evidence type="ECO:0000256" key="10">
    <source>
        <dbReference type="SAM" id="MobiDB-lite"/>
    </source>
</evidence>
<feature type="region of interest" description="Disordered" evidence="10">
    <location>
        <begin position="1"/>
        <end position="28"/>
    </location>
</feature>
<dbReference type="Gene3D" id="3.30.930.10">
    <property type="entry name" value="Bira Bifunctional Protein, Domain 2"/>
    <property type="match status" value="1"/>
</dbReference>
<comment type="subcellular location">
    <subcellularLocation>
        <location evidence="5">Cytoplasm</location>
    </subcellularLocation>
</comment>
<dbReference type="Pfam" id="PF21948">
    <property type="entry name" value="LplA-B_cat"/>
    <property type="match status" value="1"/>
</dbReference>
<dbReference type="PIRSF" id="PIRSF016262">
    <property type="entry name" value="LPLase"/>
    <property type="match status" value="1"/>
</dbReference>
<name>A0AAC9K9Z4_9PROT</name>
<evidence type="ECO:0000256" key="1">
    <source>
        <dbReference type="ARBA" id="ARBA00004821"/>
    </source>
</evidence>
<feature type="compositionally biased region" description="Polar residues" evidence="10">
    <location>
        <begin position="1"/>
        <end position="22"/>
    </location>
</feature>
<keyword evidence="3 5" id="KW-0012">Acyltransferase</keyword>
<evidence type="ECO:0000256" key="6">
    <source>
        <dbReference type="PIRNR" id="PIRNR016262"/>
    </source>
</evidence>
<dbReference type="InterPro" id="IPR020605">
    <property type="entry name" value="Octanoyltransferase_CS"/>
</dbReference>
<evidence type="ECO:0000256" key="5">
    <source>
        <dbReference type="HAMAP-Rule" id="MF_00013"/>
    </source>
</evidence>
<keyword evidence="12" id="KW-0436">Ligase</keyword>
<comment type="miscellaneous">
    <text evidence="5">In the reaction, the free carboxyl group of octanoic acid is attached via an amide linkage to the epsilon-amino group of a specific lysine residue of lipoyl domains of lipoate-dependent enzymes.</text>
</comment>
<feature type="site" description="Lowers pKa of active site Cys" evidence="5 9">
    <location>
        <position position="174"/>
    </location>
</feature>
<dbReference type="Proteomes" id="UP000182373">
    <property type="component" value="Chromosome"/>
</dbReference>
<dbReference type="GO" id="GO:0016874">
    <property type="term" value="F:ligase activity"/>
    <property type="evidence" value="ECO:0007669"/>
    <property type="project" value="UniProtKB-KW"/>
</dbReference>
<dbReference type="PANTHER" id="PTHR10993">
    <property type="entry name" value="OCTANOYLTRANSFERASE"/>
    <property type="match status" value="1"/>
</dbReference>
<dbReference type="CDD" id="cd16444">
    <property type="entry name" value="LipB"/>
    <property type="match status" value="1"/>
</dbReference>
<dbReference type="HAMAP" id="MF_00013">
    <property type="entry name" value="LipB"/>
    <property type="match status" value="1"/>
</dbReference>
<dbReference type="PROSITE" id="PS51733">
    <property type="entry name" value="BPL_LPL_CATALYTIC"/>
    <property type="match status" value="1"/>
</dbReference>
<dbReference type="PROSITE" id="PS01313">
    <property type="entry name" value="LIPB"/>
    <property type="match status" value="1"/>
</dbReference>
<sequence length="249" mass="27169">MPVSTSMSDPRLFSSSGENLSAVSPEADPVEWRVTPGLTPYQEALTAMRTRAEAIHRGEARSLVWLVEHPPLYTAGTSAKIEDLRDPARFPTFEAGRGGQWTYHGPGQRIAYVMLDLNHPHGIVPARDLRAYIAALEDWIISTLARFGIIGERRAGRVGIWVQRGQGEKQREDKIAAIGVRITRWISWHGIAINVAPDLEHFTGIVPCGISEHGVTSLADLGIQADMGSLDAALRTSWSSVFGGSPIQA</sequence>
<feature type="binding site" evidence="5 8">
    <location>
        <begin position="190"/>
        <end position="192"/>
    </location>
    <ligand>
        <name>substrate</name>
    </ligand>
</feature>
<dbReference type="GO" id="GO:0009249">
    <property type="term" value="P:protein lipoylation"/>
    <property type="evidence" value="ECO:0007669"/>
    <property type="project" value="InterPro"/>
</dbReference>
<dbReference type="NCBIfam" id="NF010925">
    <property type="entry name" value="PRK14345.1"/>
    <property type="match status" value="1"/>
</dbReference>
<dbReference type="InterPro" id="IPR045864">
    <property type="entry name" value="aa-tRNA-synth_II/BPL/LPL"/>
</dbReference>
<reference evidence="13" key="1">
    <citation type="submission" date="2016-11" db="EMBL/GenBank/DDBJ databases">
        <title>Comparative genomic and phenotypic analysis of Granulibacter bethesdensis clinical isolates from patients with chronic granulomatous disease.</title>
        <authorList>
            <person name="Zarember K.A."/>
            <person name="Porcella S.F."/>
            <person name="Chu J."/>
            <person name="Ding L."/>
            <person name="Dahlstrom E."/>
            <person name="Barbian K."/>
            <person name="Martens C."/>
            <person name="Sykora L."/>
            <person name="Kramer S."/>
            <person name="Pettinato A.M."/>
            <person name="Hong H."/>
            <person name="Wald G."/>
            <person name="Berg L.J."/>
            <person name="Rogge L.S."/>
            <person name="Greenberg D.E."/>
            <person name="Falcone E.L."/>
            <person name="Neves J.F."/>
            <person name="Simoes M.J."/>
            <person name="Casal M."/>
            <person name="Rodriguez-Lopez F.C."/>
            <person name="Zelazny A."/>
            <person name="Gallin J.I."/>
            <person name="Holland S.M."/>
        </authorList>
    </citation>
    <scope>NUCLEOTIDE SEQUENCE [LARGE SCALE GENOMIC DNA]</scope>
    <source>
        <strain evidence="13">NIH9.1</strain>
    </source>
</reference>
<dbReference type="InterPro" id="IPR004143">
    <property type="entry name" value="BPL_LPL_catalytic"/>
</dbReference>
<proteinExistence type="inferred from homology"/>
<dbReference type="NCBIfam" id="TIGR00214">
    <property type="entry name" value="lipB"/>
    <property type="match status" value="1"/>
</dbReference>
<feature type="domain" description="BPL/LPL catalytic" evidence="11">
    <location>
        <begin position="58"/>
        <end position="246"/>
    </location>
</feature>
<dbReference type="GO" id="GO:0033819">
    <property type="term" value="F:lipoyl(octanoyl) transferase activity"/>
    <property type="evidence" value="ECO:0007669"/>
    <property type="project" value="UniProtKB-EC"/>
</dbReference>
<dbReference type="GO" id="GO:0005737">
    <property type="term" value="C:cytoplasm"/>
    <property type="evidence" value="ECO:0007669"/>
    <property type="project" value="UniProtKB-SubCell"/>
</dbReference>
<keyword evidence="5" id="KW-0963">Cytoplasm</keyword>
<comment type="function">
    <text evidence="4 5 6">Catalyzes the transfer of endogenously produced octanoic acid from octanoyl-acyl-carrier-protein onto the lipoyl domains of lipoate-dependent enzymes. Lipoyl-ACP can also act as a substrate although octanoyl-ACP is likely to be the physiological substrate.</text>
</comment>
<feature type="binding site" evidence="5 8">
    <location>
        <begin position="177"/>
        <end position="179"/>
    </location>
    <ligand>
        <name>substrate</name>
    </ligand>
</feature>